<organism evidence="3 4">
    <name type="scientific">Nannocystis exedens</name>
    <dbReference type="NCBI Taxonomy" id="54"/>
    <lineage>
        <taxon>Bacteria</taxon>
        <taxon>Pseudomonadati</taxon>
        <taxon>Myxococcota</taxon>
        <taxon>Polyangia</taxon>
        <taxon>Nannocystales</taxon>
        <taxon>Nannocystaceae</taxon>
        <taxon>Nannocystis</taxon>
    </lineage>
</organism>
<name>A0A1I2BEQ2_9BACT</name>
<accession>A0A1I2BEQ2</accession>
<evidence type="ECO:0008006" key="5">
    <source>
        <dbReference type="Google" id="ProtNLM"/>
    </source>
</evidence>
<dbReference type="CDD" id="cd00657">
    <property type="entry name" value="Ferritin_like"/>
    <property type="match status" value="1"/>
</dbReference>
<dbReference type="GO" id="GO:0016491">
    <property type="term" value="F:oxidoreductase activity"/>
    <property type="evidence" value="ECO:0007669"/>
    <property type="project" value="InterPro"/>
</dbReference>
<dbReference type="RefSeq" id="WP_096326399.1">
    <property type="nucleotide sequence ID" value="NZ_FOMX01000015.1"/>
</dbReference>
<reference evidence="4" key="1">
    <citation type="submission" date="2016-10" db="EMBL/GenBank/DDBJ databases">
        <authorList>
            <person name="Varghese N."/>
            <person name="Submissions S."/>
        </authorList>
    </citation>
    <scope>NUCLEOTIDE SEQUENCE [LARGE SCALE GENOMIC DNA]</scope>
    <source>
        <strain evidence="4">ATCC 25963</strain>
    </source>
</reference>
<feature type="signal peptide" evidence="2">
    <location>
        <begin position="1"/>
        <end position="23"/>
    </location>
</feature>
<dbReference type="AlphaFoldDB" id="A0A1I2BEQ2"/>
<dbReference type="InterPro" id="IPR009078">
    <property type="entry name" value="Ferritin-like_SF"/>
</dbReference>
<dbReference type="PROSITE" id="PS51257">
    <property type="entry name" value="PROKAR_LIPOPROTEIN"/>
    <property type="match status" value="1"/>
</dbReference>
<dbReference type="InterPro" id="IPR012348">
    <property type="entry name" value="RNR-like"/>
</dbReference>
<feature type="compositionally biased region" description="Polar residues" evidence="1">
    <location>
        <begin position="22"/>
        <end position="33"/>
    </location>
</feature>
<evidence type="ECO:0000313" key="3">
    <source>
        <dbReference type="EMBL" id="SFE54437.1"/>
    </source>
</evidence>
<dbReference type="Gene3D" id="1.10.620.20">
    <property type="entry name" value="Ribonucleotide Reductase, subunit A"/>
    <property type="match status" value="1"/>
</dbReference>
<dbReference type="EMBL" id="FOMX01000015">
    <property type="protein sequence ID" value="SFE54437.1"/>
    <property type="molecule type" value="Genomic_DNA"/>
</dbReference>
<feature type="region of interest" description="Disordered" evidence="1">
    <location>
        <begin position="22"/>
        <end position="71"/>
    </location>
</feature>
<evidence type="ECO:0000313" key="4">
    <source>
        <dbReference type="Proteomes" id="UP000199400"/>
    </source>
</evidence>
<proteinExistence type="predicted"/>
<keyword evidence="4" id="KW-1185">Reference proteome</keyword>
<keyword evidence="2" id="KW-0732">Signal</keyword>
<sequence>MRDRLHTVFTASIAAALASTVSATGCEKTSTATPEPAPTDSSTPAEPPAEPAEPPAPETPPGPTAADFAGDTCDPAALVARFGEAKLAKPYDYVELRMSTLRPDKGEQWKVQDSQPVASSGERCKDPKTAKACTKALAKATSPNSLFPPGAGRMPTATYLVVQSGAEVATITTRAEVMALFGTVDAPVEAMFLTTLDGYAPLCDASKVREVEGGHELLAKKNFNECLNQFHGHVVTVKGETVSSQAEVDLTKPDEGCAVAGRRPEGFRPAPRTADSALVAYLDEMHHLEAASVPAFERLARELAHHGAPAALIERAEAAARDEVRHAAGFAGLRAGLAATDGASPAIEVPAEVRSLEALALENAVEGCVRETFGALVARYQASMAADEPLRRLFAAIAEDELNHAALAWDVAAWLDGQLDEAARARVHAAEAAELARLTVALATTEPDPEVSRRCGVPSSAIATAMFERCKASLWAA</sequence>
<dbReference type="Proteomes" id="UP000199400">
    <property type="component" value="Unassembled WGS sequence"/>
</dbReference>
<feature type="compositionally biased region" description="Pro residues" evidence="1">
    <location>
        <begin position="45"/>
        <end position="63"/>
    </location>
</feature>
<gene>
    <name evidence="3" type="ORF">SAMN02745121_04633</name>
</gene>
<protein>
    <recommendedName>
        <fullName evidence="5">Rubrerythrin</fullName>
    </recommendedName>
</protein>
<evidence type="ECO:0000256" key="2">
    <source>
        <dbReference type="SAM" id="SignalP"/>
    </source>
</evidence>
<dbReference type="STRING" id="54.SAMN02745121_04633"/>
<dbReference type="OrthoDB" id="5497493at2"/>
<feature type="region of interest" description="Disordered" evidence="1">
    <location>
        <begin position="107"/>
        <end position="126"/>
    </location>
</feature>
<dbReference type="SUPFAM" id="SSF47240">
    <property type="entry name" value="Ferritin-like"/>
    <property type="match status" value="1"/>
</dbReference>
<feature type="chain" id="PRO_5011646904" description="Rubrerythrin" evidence="2">
    <location>
        <begin position="24"/>
        <end position="477"/>
    </location>
</feature>
<evidence type="ECO:0000256" key="1">
    <source>
        <dbReference type="SAM" id="MobiDB-lite"/>
    </source>
</evidence>